<feature type="domain" description="Glycoside hydrolase family 3 N-terminal" evidence="6">
    <location>
        <begin position="30"/>
        <end position="332"/>
    </location>
</feature>
<dbReference type="InterPro" id="IPR017853">
    <property type="entry name" value="GH"/>
</dbReference>
<dbReference type="Proteomes" id="UP000233387">
    <property type="component" value="Unassembled WGS sequence"/>
</dbReference>
<dbReference type="PANTHER" id="PTHR30480:SF13">
    <property type="entry name" value="BETA-HEXOSAMINIDASE"/>
    <property type="match status" value="1"/>
</dbReference>
<dbReference type="OrthoDB" id="9805821at2"/>
<dbReference type="EMBL" id="NKXO01000007">
    <property type="protein sequence ID" value="PKQ70355.1"/>
    <property type="molecule type" value="Genomic_DNA"/>
</dbReference>
<evidence type="ECO:0000256" key="2">
    <source>
        <dbReference type="ARBA" id="ARBA00005336"/>
    </source>
</evidence>
<comment type="catalytic activity">
    <reaction evidence="1">
        <text>Hydrolysis of terminal non-reducing N-acetyl-D-hexosamine residues in N-acetyl-beta-D-hexosaminides.</text>
        <dbReference type="EC" id="3.2.1.52"/>
    </reaction>
</comment>
<dbReference type="GO" id="GO:0004563">
    <property type="term" value="F:beta-N-acetylhexosaminidase activity"/>
    <property type="evidence" value="ECO:0007669"/>
    <property type="project" value="UniProtKB-EC"/>
</dbReference>
<dbReference type="InterPro" id="IPR036962">
    <property type="entry name" value="Glyco_hydro_3_N_sf"/>
</dbReference>
<organism evidence="7 8">
    <name type="scientific">Raineya orbicola</name>
    <dbReference type="NCBI Taxonomy" id="2016530"/>
    <lineage>
        <taxon>Bacteria</taxon>
        <taxon>Pseudomonadati</taxon>
        <taxon>Bacteroidota</taxon>
        <taxon>Cytophagia</taxon>
        <taxon>Cytophagales</taxon>
        <taxon>Raineyaceae</taxon>
        <taxon>Raineya</taxon>
    </lineage>
</organism>
<dbReference type="AlphaFoldDB" id="A0A2N3IJ54"/>
<dbReference type="SUPFAM" id="SSF51445">
    <property type="entry name" value="(Trans)glycosidases"/>
    <property type="match status" value="1"/>
</dbReference>
<keyword evidence="5 7" id="KW-0326">Glycosidase</keyword>
<proteinExistence type="inferred from homology"/>
<evidence type="ECO:0000256" key="5">
    <source>
        <dbReference type="ARBA" id="ARBA00023295"/>
    </source>
</evidence>
<dbReference type="EC" id="3.2.1.52" evidence="3"/>
<accession>A0A2N3IJ54</accession>
<dbReference type="GO" id="GO:0009254">
    <property type="term" value="P:peptidoglycan turnover"/>
    <property type="evidence" value="ECO:0007669"/>
    <property type="project" value="TreeGrafter"/>
</dbReference>
<protein>
    <recommendedName>
        <fullName evidence="3">beta-N-acetylhexosaminidase</fullName>
        <ecNumber evidence="3">3.2.1.52</ecNumber>
    </recommendedName>
</protein>
<evidence type="ECO:0000313" key="7">
    <source>
        <dbReference type="EMBL" id="PKQ70355.1"/>
    </source>
</evidence>
<evidence type="ECO:0000313" key="8">
    <source>
        <dbReference type="Proteomes" id="UP000233387"/>
    </source>
</evidence>
<comment type="similarity">
    <text evidence="2">Belongs to the glycosyl hydrolase 3 family.</text>
</comment>
<evidence type="ECO:0000256" key="1">
    <source>
        <dbReference type="ARBA" id="ARBA00001231"/>
    </source>
</evidence>
<dbReference type="InterPro" id="IPR019800">
    <property type="entry name" value="Glyco_hydro_3_AS"/>
</dbReference>
<keyword evidence="4" id="KW-0378">Hydrolase</keyword>
<dbReference type="Pfam" id="PF00933">
    <property type="entry name" value="Glyco_hydro_3"/>
    <property type="match status" value="1"/>
</dbReference>
<dbReference type="Gene3D" id="3.20.20.300">
    <property type="entry name" value="Glycoside hydrolase, family 3, N-terminal domain"/>
    <property type="match status" value="1"/>
</dbReference>
<dbReference type="InterPro" id="IPR050226">
    <property type="entry name" value="NagZ_Beta-hexosaminidase"/>
</dbReference>
<gene>
    <name evidence="7" type="ORF">Rain11_0583</name>
</gene>
<sequence length="340" mass="37870">MYSPLIFFLLMLLSGKEVKVNAIFERLSEEEKVAQMIATATGKLGKPKKEVLEIVRKHQIGGVLLLNGSKEEFKQYVKEFNAVAKIPILFSADAEPSLINAKIKGTKKIKPTAQIKDSAELVQITNDICDELLEIGIYHNFAPVCDVSTQNEAIGNRSFGSDSARIMKMSEIFINTSRNKGIMATAKHFPGHGFVKGDTHKKLVYIDGEMKEIGIYKHLIAQDVPCIMVGHIAVKNNSPYDTQDLPATCSRKIVTDLLRKELGFQGIIITDAMNMGGVKNVKNASLEAIRAGCDMVLMPENEAELIRDVLKLMQEDAQFREQVYESIKRILRYKVALGIL</sequence>
<reference evidence="7 8" key="1">
    <citation type="submission" date="2017-06" db="EMBL/GenBank/DDBJ databases">
        <title>Raineya orbicola gen. nov., sp. nov. a slightly thermophilic bacterium of the phylum Bacteroidetes and the description of Raineyaceae fam. nov.</title>
        <authorList>
            <person name="Albuquerque L."/>
            <person name="Polonia A.R.M."/>
            <person name="Barroso C."/>
            <person name="Froufe H.J.C."/>
            <person name="Lage O."/>
            <person name="Lobo-Da-Cunha A."/>
            <person name="Egas C."/>
            <person name="Da Costa M.S."/>
        </authorList>
    </citation>
    <scope>NUCLEOTIDE SEQUENCE [LARGE SCALE GENOMIC DNA]</scope>
    <source>
        <strain evidence="7 8">SPSPC-11</strain>
    </source>
</reference>
<evidence type="ECO:0000256" key="4">
    <source>
        <dbReference type="ARBA" id="ARBA00022801"/>
    </source>
</evidence>
<dbReference type="InterPro" id="IPR001764">
    <property type="entry name" value="Glyco_hydro_3_N"/>
</dbReference>
<dbReference type="PROSITE" id="PS00775">
    <property type="entry name" value="GLYCOSYL_HYDROL_F3"/>
    <property type="match status" value="1"/>
</dbReference>
<dbReference type="PANTHER" id="PTHR30480">
    <property type="entry name" value="BETA-HEXOSAMINIDASE-RELATED"/>
    <property type="match status" value="1"/>
</dbReference>
<name>A0A2N3IJ54_9BACT</name>
<keyword evidence="8" id="KW-1185">Reference proteome</keyword>
<dbReference type="GO" id="GO:0005975">
    <property type="term" value="P:carbohydrate metabolic process"/>
    <property type="evidence" value="ECO:0007669"/>
    <property type="project" value="InterPro"/>
</dbReference>
<dbReference type="RefSeq" id="WP_101357843.1">
    <property type="nucleotide sequence ID" value="NZ_NKXO01000007.1"/>
</dbReference>
<comment type="caution">
    <text evidence="7">The sequence shown here is derived from an EMBL/GenBank/DDBJ whole genome shotgun (WGS) entry which is preliminary data.</text>
</comment>
<evidence type="ECO:0000259" key="6">
    <source>
        <dbReference type="Pfam" id="PF00933"/>
    </source>
</evidence>
<evidence type="ECO:0000256" key="3">
    <source>
        <dbReference type="ARBA" id="ARBA00012663"/>
    </source>
</evidence>